<dbReference type="InterPro" id="IPR008183">
    <property type="entry name" value="Aldose_1/G6P_1-epimerase"/>
</dbReference>
<dbReference type="SUPFAM" id="SSF74650">
    <property type="entry name" value="Galactose mutarotase-like"/>
    <property type="match status" value="1"/>
</dbReference>
<keyword evidence="5" id="KW-1185">Reference proteome</keyword>
<dbReference type="CDD" id="cd09019">
    <property type="entry name" value="galactose_mutarotase_like"/>
    <property type="match status" value="1"/>
</dbReference>
<evidence type="ECO:0000256" key="2">
    <source>
        <dbReference type="ARBA" id="ARBA00023235"/>
    </source>
</evidence>
<keyword evidence="3" id="KW-0119">Carbohydrate metabolism</keyword>
<dbReference type="InterPro" id="IPR014718">
    <property type="entry name" value="GH-type_carb-bd"/>
</dbReference>
<dbReference type="Pfam" id="PF01263">
    <property type="entry name" value="Aldose_epim"/>
    <property type="match status" value="1"/>
</dbReference>
<name>A0A1X6YWK5_9RHOB</name>
<dbReference type="PANTHER" id="PTHR10091">
    <property type="entry name" value="ALDOSE-1-EPIMERASE"/>
    <property type="match status" value="1"/>
</dbReference>
<proteinExistence type="inferred from homology"/>
<dbReference type="GO" id="GO:0030246">
    <property type="term" value="F:carbohydrate binding"/>
    <property type="evidence" value="ECO:0007669"/>
    <property type="project" value="InterPro"/>
</dbReference>
<dbReference type="GO" id="GO:0033499">
    <property type="term" value="P:galactose catabolic process via UDP-galactose, Leloir pathway"/>
    <property type="evidence" value="ECO:0007669"/>
    <property type="project" value="TreeGrafter"/>
</dbReference>
<comment type="similarity">
    <text evidence="1">Belongs to the aldose epimerase family.</text>
</comment>
<dbReference type="InterPro" id="IPR047215">
    <property type="entry name" value="Galactose_mutarotase-like"/>
</dbReference>
<organism evidence="4 5">
    <name type="scientific">Ruegeria meonggei</name>
    <dbReference type="NCBI Taxonomy" id="1446476"/>
    <lineage>
        <taxon>Bacteria</taxon>
        <taxon>Pseudomonadati</taxon>
        <taxon>Pseudomonadota</taxon>
        <taxon>Alphaproteobacteria</taxon>
        <taxon>Rhodobacterales</taxon>
        <taxon>Roseobacteraceae</taxon>
        <taxon>Ruegeria</taxon>
    </lineage>
</organism>
<dbReference type="PANTHER" id="PTHR10091:SF0">
    <property type="entry name" value="GALACTOSE MUTAROTASE"/>
    <property type="match status" value="1"/>
</dbReference>
<reference evidence="5" key="1">
    <citation type="submission" date="2017-03" db="EMBL/GenBank/DDBJ databases">
        <authorList>
            <person name="Rodrigo-Torres L."/>
            <person name="Arahal R.D."/>
            <person name="Lucena T."/>
        </authorList>
    </citation>
    <scope>NUCLEOTIDE SEQUENCE [LARGE SCALE GENOMIC DNA]</scope>
    <source>
        <strain evidence="5">CECT 8411</strain>
    </source>
</reference>
<dbReference type="AlphaFoldDB" id="A0A1X6YWK5"/>
<dbReference type="InterPro" id="IPR011013">
    <property type="entry name" value="Gal_mutarotase_sf_dom"/>
</dbReference>
<gene>
    <name evidence="4" type="primary">mro</name>
    <name evidence="4" type="ORF">RUM8411_01385</name>
</gene>
<dbReference type="GO" id="GO:0006006">
    <property type="term" value="P:glucose metabolic process"/>
    <property type="evidence" value="ECO:0007669"/>
    <property type="project" value="TreeGrafter"/>
</dbReference>
<keyword evidence="2 4" id="KW-0413">Isomerase</keyword>
<dbReference type="Gene3D" id="2.70.98.10">
    <property type="match status" value="1"/>
</dbReference>
<evidence type="ECO:0000313" key="4">
    <source>
        <dbReference type="EMBL" id="SLN32625.1"/>
    </source>
</evidence>
<dbReference type="GO" id="GO:0004034">
    <property type="term" value="F:aldose 1-epimerase activity"/>
    <property type="evidence" value="ECO:0007669"/>
    <property type="project" value="UniProtKB-EC"/>
</dbReference>
<protein>
    <submittedName>
        <fullName evidence="4">Aldose 1-epimerase</fullName>
        <ecNumber evidence="4">5.1.3.3</ecNumber>
    </submittedName>
</protein>
<dbReference type="EC" id="5.1.3.3" evidence="4"/>
<evidence type="ECO:0000313" key="5">
    <source>
        <dbReference type="Proteomes" id="UP000193778"/>
    </source>
</evidence>
<dbReference type="RefSeq" id="WP_159453857.1">
    <property type="nucleotide sequence ID" value="NZ_FWFP01000003.1"/>
</dbReference>
<evidence type="ECO:0000256" key="3">
    <source>
        <dbReference type="ARBA" id="ARBA00023277"/>
    </source>
</evidence>
<evidence type="ECO:0000256" key="1">
    <source>
        <dbReference type="ARBA" id="ARBA00006206"/>
    </source>
</evidence>
<dbReference type="Proteomes" id="UP000193778">
    <property type="component" value="Unassembled WGS sequence"/>
</dbReference>
<sequence length="309" mass="33587">MQIDRVLLNDHTMSVALLSCGAITQGWWINETPLILGYENPQDYLTDPYYLGAIVGRVANRIGGSEFWLDGAPYPLSANEGANTLHGGVKGLSRRNWSLSQTAENEVVLNLVSPDGDNGFPGEVQFQVRVTLNYPCLTYRISAVPDRPTPISVAQHNYYTLGSTDGIADTRLKLASNRILDIDDQGIPTGQLRQVGKTGLDFTVPKLIGNAAQDIDHFFVFDPQRNPQTPVVEVAVDNGSKLSVCSDQPGAQIYSAAHLSDPFCKGGGVCIEPSGYPNAVNIPSFPTVICTPDRPYRQKLVLEISEGRV</sequence>
<dbReference type="OrthoDB" id="9779408at2"/>
<dbReference type="EMBL" id="FWFP01000003">
    <property type="protein sequence ID" value="SLN32625.1"/>
    <property type="molecule type" value="Genomic_DNA"/>
</dbReference>
<accession>A0A1X6YWK5</accession>